<proteinExistence type="predicted"/>
<sequence length="124" mass="13097">MLSADDARLLAEVGFLAAGAGDSARAETIFNALRRLRPDRAYPVVGLAVAWMNASRAPDAVRLLESVVMADPAERILLDAWRGFALQLAGRRAESTRLLETLAEGGTEGARLARALLGLAPADG</sequence>
<dbReference type="RefSeq" id="WP_269873789.1">
    <property type="nucleotide sequence ID" value="NZ_JAPZVG010000013.1"/>
</dbReference>
<organism evidence="1 2">
    <name type="scientific">Achromobacter dolens</name>
    <dbReference type="NCBI Taxonomy" id="1287738"/>
    <lineage>
        <taxon>Bacteria</taxon>
        <taxon>Pseudomonadati</taxon>
        <taxon>Pseudomonadota</taxon>
        <taxon>Betaproteobacteria</taxon>
        <taxon>Burkholderiales</taxon>
        <taxon>Alcaligenaceae</taxon>
        <taxon>Achromobacter</taxon>
    </lineage>
</organism>
<name>A0A6S7EDN1_9BURK</name>
<accession>A0A6S7EDN1</accession>
<dbReference type="EMBL" id="CADIKW010000012">
    <property type="protein sequence ID" value="CAB3905597.1"/>
    <property type="molecule type" value="Genomic_DNA"/>
</dbReference>
<reference evidence="1 2" key="1">
    <citation type="submission" date="2020-04" db="EMBL/GenBank/DDBJ databases">
        <authorList>
            <person name="De Canck E."/>
        </authorList>
    </citation>
    <scope>NUCLEOTIDE SEQUENCE [LARGE SCALE GENOMIC DNA]</scope>
    <source>
        <strain evidence="1 2">LMG 26841</strain>
    </source>
</reference>
<dbReference type="Proteomes" id="UP000494272">
    <property type="component" value="Unassembled WGS sequence"/>
</dbReference>
<keyword evidence="2" id="KW-1185">Reference proteome</keyword>
<protein>
    <submittedName>
        <fullName evidence="1">Uncharacterized protein</fullName>
    </submittedName>
</protein>
<evidence type="ECO:0000313" key="1">
    <source>
        <dbReference type="EMBL" id="CAB3905597.1"/>
    </source>
</evidence>
<dbReference type="AlphaFoldDB" id="A0A6S7EDN1"/>
<dbReference type="Gene3D" id="1.25.40.10">
    <property type="entry name" value="Tetratricopeptide repeat domain"/>
    <property type="match status" value="1"/>
</dbReference>
<dbReference type="SUPFAM" id="SSF48452">
    <property type="entry name" value="TPR-like"/>
    <property type="match status" value="1"/>
</dbReference>
<dbReference type="InterPro" id="IPR011990">
    <property type="entry name" value="TPR-like_helical_dom_sf"/>
</dbReference>
<evidence type="ECO:0000313" key="2">
    <source>
        <dbReference type="Proteomes" id="UP000494272"/>
    </source>
</evidence>
<gene>
    <name evidence="1" type="ORF">LMG26841_04709</name>
</gene>